<dbReference type="RefSeq" id="WP_254093370.1">
    <property type="nucleotide sequence ID" value="NZ_JAHESC010000057.1"/>
</dbReference>
<name>A0AAP2DDH9_9BACT</name>
<keyword evidence="2" id="KW-1185">Reference proteome</keyword>
<gene>
    <name evidence="1" type="ORF">KK078_26540</name>
</gene>
<accession>A0AAP2DDH9</accession>
<dbReference type="Proteomes" id="UP001319180">
    <property type="component" value="Unassembled WGS sequence"/>
</dbReference>
<dbReference type="AlphaFoldDB" id="A0AAP2DDH9"/>
<proteinExistence type="predicted"/>
<dbReference type="EMBL" id="JAHESC010000057">
    <property type="protein sequence ID" value="MBT1690151.1"/>
    <property type="molecule type" value="Genomic_DNA"/>
</dbReference>
<comment type="caution">
    <text evidence="1">The sequence shown here is derived from an EMBL/GenBank/DDBJ whole genome shotgun (WGS) entry which is preliminary data.</text>
</comment>
<sequence>MMTSCTDTQQIEQYIKGQLSTGERLLFEARLLTSATLRANVRAQQRVYELLRLYQRKQVLQQAEAVHRQLFTDPAHADFQRSIHQLFH</sequence>
<reference evidence="1 2" key="1">
    <citation type="submission" date="2021-05" db="EMBL/GenBank/DDBJ databases">
        <title>A Polyphasic approach of four new species of the genus Ohtaekwangia: Ohtaekwangia histidinii sp. nov., Ohtaekwangia cretensis sp. nov., Ohtaekwangia indiensis sp. nov., Ohtaekwangia reichenbachii sp. nov. from diverse environment.</title>
        <authorList>
            <person name="Octaviana S."/>
        </authorList>
    </citation>
    <scope>NUCLEOTIDE SEQUENCE [LARGE SCALE GENOMIC DNA]</scope>
    <source>
        <strain evidence="1 2">PWU37</strain>
    </source>
</reference>
<protein>
    <submittedName>
        <fullName evidence="1">Uncharacterized protein</fullName>
    </submittedName>
</protein>
<evidence type="ECO:0000313" key="2">
    <source>
        <dbReference type="Proteomes" id="UP001319180"/>
    </source>
</evidence>
<organism evidence="1 2">
    <name type="scientific">Dawidia soli</name>
    <dbReference type="NCBI Taxonomy" id="2782352"/>
    <lineage>
        <taxon>Bacteria</taxon>
        <taxon>Pseudomonadati</taxon>
        <taxon>Bacteroidota</taxon>
        <taxon>Cytophagia</taxon>
        <taxon>Cytophagales</taxon>
        <taxon>Chryseotaleaceae</taxon>
        <taxon>Dawidia</taxon>
    </lineage>
</organism>
<evidence type="ECO:0000313" key="1">
    <source>
        <dbReference type="EMBL" id="MBT1690151.1"/>
    </source>
</evidence>